<dbReference type="HAMAP" id="MF_00096">
    <property type="entry name" value="MutS"/>
    <property type="match status" value="1"/>
</dbReference>
<dbReference type="PIRSF" id="PIRSF037677">
    <property type="entry name" value="DNA_mis_repair_Msh6"/>
    <property type="match status" value="1"/>
</dbReference>
<dbReference type="KEGG" id="ccb:Clocel_2032"/>
<evidence type="ECO:0000259" key="10">
    <source>
        <dbReference type="PROSITE" id="PS00486"/>
    </source>
</evidence>
<dbReference type="InterPro" id="IPR027417">
    <property type="entry name" value="P-loop_NTPase"/>
</dbReference>
<evidence type="ECO:0000256" key="4">
    <source>
        <dbReference type="ARBA" id="ARBA00022840"/>
    </source>
</evidence>
<dbReference type="AlphaFoldDB" id="D9SM44"/>
<name>D9SM44_CLOC7</name>
<dbReference type="FunFam" id="3.40.1170.10:FF:000001">
    <property type="entry name" value="DNA mismatch repair protein MutS"/>
    <property type="match status" value="1"/>
</dbReference>
<dbReference type="GO" id="GO:0030983">
    <property type="term" value="F:mismatched DNA binding"/>
    <property type="evidence" value="ECO:0007669"/>
    <property type="project" value="InterPro"/>
</dbReference>
<dbReference type="InterPro" id="IPR036678">
    <property type="entry name" value="MutS_con_dom_sf"/>
</dbReference>
<dbReference type="HOGENOM" id="CLU_002472_3_0_9"/>
<dbReference type="STRING" id="573061.Clocel_2032"/>
<dbReference type="InterPro" id="IPR007696">
    <property type="entry name" value="DNA_mismatch_repair_MutS_core"/>
</dbReference>
<dbReference type="FunFam" id="3.40.50.300:FF:001579">
    <property type="entry name" value="DNA mismatch repair protein MutS"/>
    <property type="match status" value="1"/>
</dbReference>
<dbReference type="NCBIfam" id="TIGR01070">
    <property type="entry name" value="mutS1"/>
    <property type="match status" value="1"/>
</dbReference>
<dbReference type="Pfam" id="PF05190">
    <property type="entry name" value="MutS_IV"/>
    <property type="match status" value="1"/>
</dbReference>
<dbReference type="InterPro" id="IPR005748">
    <property type="entry name" value="DNA_mismatch_repair_MutS"/>
</dbReference>
<keyword evidence="5 7" id="KW-0238">DNA-binding</keyword>
<evidence type="ECO:0000256" key="8">
    <source>
        <dbReference type="NCBIfam" id="TIGR01070"/>
    </source>
</evidence>
<evidence type="ECO:0000256" key="6">
    <source>
        <dbReference type="ARBA" id="ARBA00023204"/>
    </source>
</evidence>
<comment type="function">
    <text evidence="7">This protein is involved in the repair of mismatches in DNA. It is possible that it carries out the mismatch recognition step. This protein has a weak ATPase activity.</text>
</comment>
<dbReference type="OrthoDB" id="9802448at2"/>
<keyword evidence="12" id="KW-1185">Reference proteome</keyword>
<evidence type="ECO:0000256" key="7">
    <source>
        <dbReference type="HAMAP-Rule" id="MF_00096"/>
    </source>
</evidence>
<dbReference type="Pfam" id="PF01624">
    <property type="entry name" value="MutS_I"/>
    <property type="match status" value="1"/>
</dbReference>
<keyword evidence="6 7" id="KW-0234">DNA repair</keyword>
<keyword evidence="3 7" id="KW-0227">DNA damage</keyword>
<evidence type="ECO:0000256" key="3">
    <source>
        <dbReference type="ARBA" id="ARBA00022763"/>
    </source>
</evidence>
<dbReference type="Gene3D" id="3.40.1170.10">
    <property type="entry name" value="DNA repair protein MutS, domain I"/>
    <property type="match status" value="1"/>
</dbReference>
<dbReference type="InterPro" id="IPR036187">
    <property type="entry name" value="DNA_mismatch_repair_MutS_sf"/>
</dbReference>
<dbReference type="GO" id="GO:0005524">
    <property type="term" value="F:ATP binding"/>
    <property type="evidence" value="ECO:0007669"/>
    <property type="project" value="UniProtKB-UniRule"/>
</dbReference>
<gene>
    <name evidence="7" type="primary">mutS</name>
    <name evidence="11" type="ordered locus">Clocel_2032</name>
</gene>
<dbReference type="PANTHER" id="PTHR11361">
    <property type="entry name" value="DNA MISMATCH REPAIR PROTEIN MUTS FAMILY MEMBER"/>
    <property type="match status" value="1"/>
</dbReference>
<dbReference type="SMART" id="SM00534">
    <property type="entry name" value="MUTSac"/>
    <property type="match status" value="1"/>
</dbReference>
<proteinExistence type="inferred from homology"/>
<evidence type="ECO:0000313" key="12">
    <source>
        <dbReference type="Proteomes" id="UP000002730"/>
    </source>
</evidence>
<dbReference type="CDD" id="cd03284">
    <property type="entry name" value="ABC_MutS1"/>
    <property type="match status" value="1"/>
</dbReference>
<dbReference type="GO" id="GO:0006298">
    <property type="term" value="P:mismatch repair"/>
    <property type="evidence" value="ECO:0007669"/>
    <property type="project" value="UniProtKB-UniRule"/>
</dbReference>
<dbReference type="InterPro" id="IPR000432">
    <property type="entry name" value="DNA_mismatch_repair_MutS_C"/>
</dbReference>
<organism evidence="11 12">
    <name type="scientific">Clostridium cellulovorans (strain ATCC 35296 / DSM 3052 / OCM 3 / 743B)</name>
    <dbReference type="NCBI Taxonomy" id="573061"/>
    <lineage>
        <taxon>Bacteria</taxon>
        <taxon>Bacillati</taxon>
        <taxon>Bacillota</taxon>
        <taxon>Clostridia</taxon>
        <taxon>Eubacteriales</taxon>
        <taxon>Clostridiaceae</taxon>
        <taxon>Clostridium</taxon>
    </lineage>
</organism>
<keyword evidence="4 7" id="KW-0067">ATP-binding</keyword>
<evidence type="ECO:0000256" key="1">
    <source>
        <dbReference type="ARBA" id="ARBA00006271"/>
    </source>
</evidence>
<evidence type="ECO:0000256" key="5">
    <source>
        <dbReference type="ARBA" id="ARBA00023125"/>
    </source>
</evidence>
<dbReference type="eggNOG" id="COG0249">
    <property type="taxonomic scope" value="Bacteria"/>
</dbReference>
<dbReference type="InterPro" id="IPR007695">
    <property type="entry name" value="DNA_mismatch_repair_MutS-lik_N"/>
</dbReference>
<reference evidence="11 12" key="1">
    <citation type="submission" date="2010-08" db="EMBL/GenBank/DDBJ databases">
        <title>Complete sequence of Clostridium cellulovorans 743B.</title>
        <authorList>
            <consortium name="US DOE Joint Genome Institute"/>
            <person name="Lucas S."/>
            <person name="Copeland A."/>
            <person name="Lapidus A."/>
            <person name="Cheng J.-F."/>
            <person name="Bruce D."/>
            <person name="Goodwin L."/>
            <person name="Pitluck S."/>
            <person name="Chertkov O."/>
            <person name="Detter J.C."/>
            <person name="Han C."/>
            <person name="Tapia R."/>
            <person name="Land M."/>
            <person name="Hauser L."/>
            <person name="Chang Y.-J."/>
            <person name="Jeffries C."/>
            <person name="Kyrpides N."/>
            <person name="Ivanova N."/>
            <person name="Mikhailova N."/>
            <person name="Hemme C.L."/>
            <person name="Woyke T."/>
        </authorList>
    </citation>
    <scope>NUCLEOTIDE SEQUENCE [LARGE SCALE GENOMIC DNA]</scope>
    <source>
        <strain evidence="12">ATCC 35296 / DSM 3052 / OCM 3 / 743B</strain>
    </source>
</reference>
<sequence>MALTPMMQQYLQIKEENPQCILFFRLGDFYEMFFEDAKIASRELELVLTGRDCGLEERAPMCGIPYHAANVYISKLVSRGYKVGICEQLEDPSVAKGIVKRGIVKVYTPGTYIEGNFLEDRKNNYIMSIYFSVDKFYIAFSDISTGEFSSSYFNYDVPMLLSEISKYNPSEIIIHEEIKEEVIAAIKERFSVTFTNENLDFYMSGYKENVESYFKDYNIDEKPIGLAYSINSIIRYIKETQKADLSHINTLNIYEIEDFLSIDINTRKNLELTETQRDKTKKGSLLWVLDKTSTAMGARELRKWIDQPLINKNAIELRLEAVAELVSNLSLQEELKVLLKDIYDIERLVGKVSSKSVNAKELLSIKSSISKIPAIKTLLKQCTSSYLQEIYNNLDELSDIEELLEKSIDESPAITLKEGNLIKEGYNSEIDQLKVAKKDGKLWLSELEAREKETTGIKSLKVSFNKVFGYYIEVTKTNLNMVPEHRYIRKQTLANCERYITDELKKMEDIILGAEEKLISLEYDVFVEVRELVLKEVLRMQQSARLIATIDCLNSLAIVALENNYTRPAIDVSGIINIKEGRHPVVEKLLPTGNFISNSISLDREENQLLIITGPNMGGKSTYMRQCALITIMAQIGSFVPAESATIGICDKVFTRIGASDDLAGGKSTFMVEMWEVANILNNATNNSLVLLDEVGRGTSTYDGLSIAWAVIEFLTTNKNVKCKTLFATHYHELTKLEAEFSGVKNYSVGVKKIGEEIIFLHKIVKGAADESYGIEVARLAGLPQAVLDRSKEILMKLEEENLEEKDITKRTSEVKLVEAAVVIEKVEKNIEVIETPNVEIEKLPGKEVAKKQEKPVQMDFYEITRRSFVDEISRLDLMNMTPLDAMTKLNELIKKSKDLL</sequence>
<accession>D9SM44</accession>
<feature type="binding site" evidence="7">
    <location>
        <begin position="614"/>
        <end position="621"/>
    </location>
    <ligand>
        <name>ATP</name>
        <dbReference type="ChEBI" id="CHEBI:30616"/>
    </ligand>
</feature>
<dbReference type="InterPro" id="IPR007860">
    <property type="entry name" value="DNA_mmatch_repair_MutS_con_dom"/>
</dbReference>
<evidence type="ECO:0000256" key="9">
    <source>
        <dbReference type="RuleBase" id="RU003756"/>
    </source>
</evidence>
<dbReference type="Pfam" id="PF05188">
    <property type="entry name" value="MutS_II"/>
    <property type="match status" value="1"/>
</dbReference>
<dbReference type="GO" id="GO:0003684">
    <property type="term" value="F:damaged DNA binding"/>
    <property type="evidence" value="ECO:0007669"/>
    <property type="project" value="UniProtKB-UniRule"/>
</dbReference>
<dbReference type="Gene3D" id="3.30.420.110">
    <property type="entry name" value="MutS, connector domain"/>
    <property type="match status" value="1"/>
</dbReference>
<dbReference type="PANTHER" id="PTHR11361:SF34">
    <property type="entry name" value="DNA MISMATCH REPAIR PROTEIN MSH1, MITOCHONDRIAL"/>
    <property type="match status" value="1"/>
</dbReference>
<dbReference type="InterPro" id="IPR045076">
    <property type="entry name" value="MutS"/>
</dbReference>
<dbReference type="Pfam" id="PF00488">
    <property type="entry name" value="MutS_V"/>
    <property type="match status" value="1"/>
</dbReference>
<dbReference type="InterPro" id="IPR016151">
    <property type="entry name" value="DNA_mismatch_repair_MutS_N"/>
</dbReference>
<dbReference type="RefSeq" id="WP_010077004.1">
    <property type="nucleotide sequence ID" value="NC_014393.1"/>
</dbReference>
<dbReference type="Gene3D" id="1.10.1420.10">
    <property type="match status" value="2"/>
</dbReference>
<dbReference type="SUPFAM" id="SSF48334">
    <property type="entry name" value="DNA repair protein MutS, domain III"/>
    <property type="match status" value="1"/>
</dbReference>
<dbReference type="SUPFAM" id="SSF53150">
    <property type="entry name" value="DNA repair protein MutS, domain II"/>
    <property type="match status" value="1"/>
</dbReference>
<dbReference type="GO" id="GO:0140664">
    <property type="term" value="F:ATP-dependent DNA damage sensor activity"/>
    <property type="evidence" value="ECO:0007669"/>
    <property type="project" value="InterPro"/>
</dbReference>
<feature type="domain" description="DNA mismatch repair proteins mutS family" evidence="10">
    <location>
        <begin position="688"/>
        <end position="704"/>
    </location>
</feature>
<dbReference type="EMBL" id="CP002160">
    <property type="protein sequence ID" value="ADL51775.1"/>
    <property type="molecule type" value="Genomic_DNA"/>
</dbReference>
<dbReference type="SUPFAM" id="SSF52540">
    <property type="entry name" value="P-loop containing nucleoside triphosphate hydrolases"/>
    <property type="match status" value="1"/>
</dbReference>
<keyword evidence="2 7" id="KW-0547">Nucleotide-binding</keyword>
<evidence type="ECO:0000256" key="2">
    <source>
        <dbReference type="ARBA" id="ARBA00022741"/>
    </source>
</evidence>
<protein>
    <recommendedName>
        <fullName evidence="7 8">DNA mismatch repair protein MutS</fullName>
    </recommendedName>
</protein>
<dbReference type="Proteomes" id="UP000002730">
    <property type="component" value="Chromosome"/>
</dbReference>
<dbReference type="SMART" id="SM00533">
    <property type="entry name" value="MUTSd"/>
    <property type="match status" value="1"/>
</dbReference>
<dbReference type="FunFam" id="1.10.1420.10:FF:000007">
    <property type="entry name" value="DNA mismatch repair protein MutS"/>
    <property type="match status" value="1"/>
</dbReference>
<dbReference type="InterPro" id="IPR017261">
    <property type="entry name" value="DNA_mismatch_repair_MutS/MSH"/>
</dbReference>
<dbReference type="InterPro" id="IPR007861">
    <property type="entry name" value="DNA_mismatch_repair_MutS_clamp"/>
</dbReference>
<evidence type="ECO:0000313" key="11">
    <source>
        <dbReference type="EMBL" id="ADL51775.1"/>
    </source>
</evidence>
<dbReference type="GO" id="GO:0005829">
    <property type="term" value="C:cytosol"/>
    <property type="evidence" value="ECO:0007669"/>
    <property type="project" value="TreeGrafter"/>
</dbReference>
<dbReference type="Pfam" id="PF05192">
    <property type="entry name" value="MutS_III"/>
    <property type="match status" value="1"/>
</dbReference>
<comment type="similarity">
    <text evidence="1 7 9">Belongs to the DNA mismatch repair MutS family.</text>
</comment>
<dbReference type="PROSITE" id="PS00486">
    <property type="entry name" value="DNA_MISMATCH_REPAIR_2"/>
    <property type="match status" value="1"/>
</dbReference>
<dbReference type="Gene3D" id="3.40.50.300">
    <property type="entry name" value="P-loop containing nucleotide triphosphate hydrolases"/>
    <property type="match status" value="1"/>
</dbReference>
<dbReference type="NCBIfam" id="NF003810">
    <property type="entry name" value="PRK05399.1"/>
    <property type="match status" value="1"/>
</dbReference>
<dbReference type="SUPFAM" id="SSF55271">
    <property type="entry name" value="DNA repair protein MutS, domain I"/>
    <property type="match status" value="1"/>
</dbReference>